<evidence type="ECO:0000313" key="3">
    <source>
        <dbReference type="Proteomes" id="UP000460318"/>
    </source>
</evidence>
<feature type="transmembrane region" description="Helical" evidence="1">
    <location>
        <begin position="53"/>
        <end position="70"/>
    </location>
</feature>
<reference evidence="2 3" key="1">
    <citation type="submission" date="2019-12" db="EMBL/GenBank/DDBJ databases">
        <title>Paenibacillus sp. nov., an endophytic bacterium isolated from the stem of Dendrobium.</title>
        <authorList>
            <person name="Zhao R."/>
        </authorList>
    </citation>
    <scope>NUCLEOTIDE SEQUENCE [LARGE SCALE GENOMIC DNA]</scope>
    <source>
        <strain evidence="2 3">HJL G12</strain>
    </source>
</reference>
<feature type="transmembrane region" description="Helical" evidence="1">
    <location>
        <begin position="105"/>
        <end position="131"/>
    </location>
</feature>
<proteinExistence type="predicted"/>
<feature type="transmembrane region" description="Helical" evidence="1">
    <location>
        <begin position="151"/>
        <end position="177"/>
    </location>
</feature>
<evidence type="ECO:0000313" key="2">
    <source>
        <dbReference type="EMBL" id="MWV46960.1"/>
    </source>
</evidence>
<protein>
    <submittedName>
        <fullName evidence="2">Conjugal transfer protein TraX</fullName>
    </submittedName>
</protein>
<accession>A0A7X3INQ3</accession>
<dbReference type="InterPro" id="IPR008875">
    <property type="entry name" value="TraX"/>
</dbReference>
<dbReference type="AlphaFoldDB" id="A0A7X3INQ3"/>
<dbReference type="EMBL" id="WUBI01000005">
    <property type="protein sequence ID" value="MWV46960.1"/>
    <property type="molecule type" value="Genomic_DNA"/>
</dbReference>
<gene>
    <name evidence="2" type="ORF">GRF59_25440</name>
</gene>
<feature type="transmembrane region" description="Helical" evidence="1">
    <location>
        <begin position="76"/>
        <end position="93"/>
    </location>
</feature>
<keyword evidence="1" id="KW-0812">Transmembrane</keyword>
<dbReference type="Pfam" id="PF05857">
    <property type="entry name" value="TraX"/>
    <property type="match status" value="1"/>
</dbReference>
<keyword evidence="1" id="KW-1133">Transmembrane helix</keyword>
<dbReference type="Proteomes" id="UP000460318">
    <property type="component" value="Unassembled WGS sequence"/>
</dbReference>
<comment type="caution">
    <text evidence="2">The sequence shown here is derived from an EMBL/GenBank/DDBJ whole genome shotgun (WGS) entry which is preliminary data.</text>
</comment>
<organism evidence="2 3">
    <name type="scientific">Paenibacillus dendrobii</name>
    <dbReference type="NCBI Taxonomy" id="2691084"/>
    <lineage>
        <taxon>Bacteria</taxon>
        <taxon>Bacillati</taxon>
        <taxon>Bacillota</taxon>
        <taxon>Bacilli</taxon>
        <taxon>Bacillales</taxon>
        <taxon>Paenibacillaceae</taxon>
        <taxon>Paenibacillus</taxon>
    </lineage>
</organism>
<name>A0A7X3INQ3_9BACL</name>
<sequence>MQLIAMLTMLVDHIGIVCFENQLWLRVIGRIAFPIYAYALVKGHLYTRSRTKYLARLLILALLSQLPYQLALNPDGLNVIATLFMAASVMQLMDLTTSIRAKGGIVLAAGVVMQVFPFDYGAYGLLMVLSFRYFANERLLLTHLLLNMLYLLLYGPGGLIQMLSILPTLLIAYGPGLWRRLEGIRVRKWVWRSFYPLHLAGLALLKWAEW</sequence>
<keyword evidence="3" id="KW-1185">Reference proteome</keyword>
<evidence type="ECO:0000256" key="1">
    <source>
        <dbReference type="SAM" id="Phobius"/>
    </source>
</evidence>
<keyword evidence="1" id="KW-0472">Membrane</keyword>